<evidence type="ECO:0000256" key="1">
    <source>
        <dbReference type="ARBA" id="ARBA00004651"/>
    </source>
</evidence>
<dbReference type="InterPro" id="IPR020846">
    <property type="entry name" value="MFS_dom"/>
</dbReference>
<organism evidence="8 9">
    <name type="scientific">Caballeronia sordidicola</name>
    <name type="common">Burkholderia sordidicola</name>
    <dbReference type="NCBI Taxonomy" id="196367"/>
    <lineage>
        <taxon>Bacteria</taxon>
        <taxon>Pseudomonadati</taxon>
        <taxon>Pseudomonadota</taxon>
        <taxon>Betaproteobacteria</taxon>
        <taxon>Burkholderiales</taxon>
        <taxon>Burkholderiaceae</taxon>
        <taxon>Caballeronia</taxon>
    </lineage>
</organism>
<name>A0A242MM28_CABSO</name>
<evidence type="ECO:0000256" key="3">
    <source>
        <dbReference type="ARBA" id="ARBA00022692"/>
    </source>
</evidence>
<sequence>MHDRSKWPSRPRIATECGLAEAIQLFLLIQPDYAGTGGDMKTRYRWVIASLLFFAGMLNYLDRAALSVVAPIIKKDLHINDAQMGLLFSSFFIGYCVFCFVGGWAADKYGPRKVFMLAAGFWSVFCGATAFAGNFATLMIARVAFGVAEGPMGTTTNKSISNWFPRREAGRAVGLTNAGQPLGAAVAAPIVGLVALQFGWRVSFVVIALLGLVWMAFWWRCFRDQPSEHPAVSREEAAFIVADRHLTASFEVDNNGERVSVFHYLMSAPVLGVAMAFFAFNYVLYFFLSWLPSYFTDYQHLDLKHMSVVGILPWLGATAGFVIGGVISDGLYKRTGNVLFARKAVIMTGLGVAAVCVLLVSRVSSLVPAVALIAVASLFAFMTPQACWSLLQDIVPRDRIGSTGGFVHLLANLAGILSPAITGLMIQYGAGYSSAFVLASALAAAGMLALWLTVREGSVARLRRAPV</sequence>
<gene>
    <name evidence="8" type="ORF">PAMC26510_22130</name>
</gene>
<dbReference type="InterPro" id="IPR011701">
    <property type="entry name" value="MFS"/>
</dbReference>
<dbReference type="Proteomes" id="UP000194546">
    <property type="component" value="Unassembled WGS sequence"/>
</dbReference>
<feature type="transmembrane region" description="Helical" evidence="6">
    <location>
        <begin position="117"/>
        <end position="145"/>
    </location>
</feature>
<dbReference type="PIRSF" id="PIRSF002808">
    <property type="entry name" value="Hexose_phosphate_transp"/>
    <property type="match status" value="1"/>
</dbReference>
<dbReference type="Pfam" id="PF07690">
    <property type="entry name" value="MFS_1"/>
    <property type="match status" value="1"/>
</dbReference>
<keyword evidence="4 6" id="KW-1133">Transmembrane helix</keyword>
<feature type="transmembrane region" description="Helical" evidence="6">
    <location>
        <begin position="46"/>
        <end position="73"/>
    </location>
</feature>
<evidence type="ECO:0000256" key="5">
    <source>
        <dbReference type="ARBA" id="ARBA00023136"/>
    </source>
</evidence>
<comment type="caution">
    <text evidence="8">The sequence shown here is derived from an EMBL/GenBank/DDBJ whole genome shotgun (WGS) entry which is preliminary data.</text>
</comment>
<accession>A0A242MM28</accession>
<dbReference type="InterPro" id="IPR050382">
    <property type="entry name" value="MFS_Na/Anion_cotransporter"/>
</dbReference>
<dbReference type="Gene3D" id="1.20.1250.20">
    <property type="entry name" value="MFS general substrate transporter like domains"/>
    <property type="match status" value="2"/>
</dbReference>
<evidence type="ECO:0000256" key="6">
    <source>
        <dbReference type="SAM" id="Phobius"/>
    </source>
</evidence>
<feature type="transmembrane region" description="Helical" evidence="6">
    <location>
        <begin position="344"/>
        <end position="363"/>
    </location>
</feature>
<feature type="transmembrane region" description="Helical" evidence="6">
    <location>
        <begin position="311"/>
        <end position="332"/>
    </location>
</feature>
<feature type="transmembrane region" description="Helical" evidence="6">
    <location>
        <begin position="85"/>
        <end position="105"/>
    </location>
</feature>
<dbReference type="PANTHER" id="PTHR11662">
    <property type="entry name" value="SOLUTE CARRIER FAMILY 17"/>
    <property type="match status" value="1"/>
</dbReference>
<evidence type="ECO:0000256" key="2">
    <source>
        <dbReference type="ARBA" id="ARBA00022475"/>
    </source>
</evidence>
<dbReference type="EMBL" id="NBTY01000115">
    <property type="protein sequence ID" value="OTP72230.1"/>
    <property type="molecule type" value="Genomic_DNA"/>
</dbReference>
<feature type="domain" description="Major facilitator superfamily (MFS) profile" evidence="7">
    <location>
        <begin position="48"/>
        <end position="458"/>
    </location>
</feature>
<dbReference type="InterPro" id="IPR036259">
    <property type="entry name" value="MFS_trans_sf"/>
</dbReference>
<reference evidence="8 9" key="1">
    <citation type="submission" date="2017-03" db="EMBL/GenBank/DDBJ databases">
        <title>Genome analysis of strain PAMC 26510.</title>
        <authorList>
            <person name="Oh H.-M."/>
            <person name="Yang J.-A."/>
        </authorList>
    </citation>
    <scope>NUCLEOTIDE SEQUENCE [LARGE SCALE GENOMIC DNA]</scope>
    <source>
        <strain evidence="8 9">PAMC 26510</strain>
    </source>
</reference>
<evidence type="ECO:0000256" key="4">
    <source>
        <dbReference type="ARBA" id="ARBA00022989"/>
    </source>
</evidence>
<dbReference type="GO" id="GO:0005886">
    <property type="term" value="C:plasma membrane"/>
    <property type="evidence" value="ECO:0007669"/>
    <property type="project" value="UniProtKB-SubCell"/>
</dbReference>
<keyword evidence="2" id="KW-1003">Cell membrane</keyword>
<protein>
    <submittedName>
        <fullName evidence="8">D-galactonate transporter</fullName>
    </submittedName>
</protein>
<dbReference type="GO" id="GO:0022857">
    <property type="term" value="F:transmembrane transporter activity"/>
    <property type="evidence" value="ECO:0007669"/>
    <property type="project" value="InterPro"/>
</dbReference>
<evidence type="ECO:0000313" key="9">
    <source>
        <dbReference type="Proteomes" id="UP000194546"/>
    </source>
</evidence>
<dbReference type="PROSITE" id="PS50850">
    <property type="entry name" value="MFS"/>
    <property type="match status" value="1"/>
</dbReference>
<dbReference type="SUPFAM" id="SSF103473">
    <property type="entry name" value="MFS general substrate transporter"/>
    <property type="match status" value="1"/>
</dbReference>
<keyword evidence="5 6" id="KW-0472">Membrane</keyword>
<dbReference type="PANTHER" id="PTHR11662:SF399">
    <property type="entry name" value="FI19708P1-RELATED"/>
    <property type="match status" value="1"/>
</dbReference>
<evidence type="ECO:0000259" key="7">
    <source>
        <dbReference type="PROSITE" id="PS50850"/>
    </source>
</evidence>
<dbReference type="CDD" id="cd17319">
    <property type="entry name" value="MFS_ExuT_GudP_like"/>
    <property type="match status" value="1"/>
</dbReference>
<dbReference type="InterPro" id="IPR000849">
    <property type="entry name" value="Sugar_P_transporter"/>
</dbReference>
<feature type="transmembrane region" description="Helical" evidence="6">
    <location>
        <begin position="403"/>
        <end position="426"/>
    </location>
</feature>
<proteinExistence type="predicted"/>
<feature type="transmembrane region" description="Helical" evidence="6">
    <location>
        <begin position="432"/>
        <end position="454"/>
    </location>
</feature>
<feature type="transmembrane region" description="Helical" evidence="6">
    <location>
        <begin position="268"/>
        <end position="291"/>
    </location>
</feature>
<keyword evidence="3 6" id="KW-0812">Transmembrane</keyword>
<evidence type="ECO:0000313" key="8">
    <source>
        <dbReference type="EMBL" id="OTP72230.1"/>
    </source>
</evidence>
<dbReference type="AlphaFoldDB" id="A0A242MM28"/>
<feature type="transmembrane region" description="Helical" evidence="6">
    <location>
        <begin position="369"/>
        <end position="391"/>
    </location>
</feature>
<comment type="subcellular location">
    <subcellularLocation>
        <location evidence="1">Cell membrane</location>
        <topology evidence="1">Multi-pass membrane protein</topology>
    </subcellularLocation>
</comment>
<feature type="transmembrane region" description="Helical" evidence="6">
    <location>
        <begin position="198"/>
        <end position="219"/>
    </location>
</feature>